<dbReference type="EMBL" id="JAIWYP010000005">
    <property type="protein sequence ID" value="KAH3829308.1"/>
    <property type="molecule type" value="Genomic_DNA"/>
</dbReference>
<evidence type="ECO:0000313" key="1">
    <source>
        <dbReference type="EMBL" id="KAH3829308.1"/>
    </source>
</evidence>
<dbReference type="AlphaFoldDB" id="A0A9D4K2A3"/>
<reference evidence="1" key="2">
    <citation type="submission" date="2020-11" db="EMBL/GenBank/DDBJ databases">
        <authorList>
            <person name="McCartney M.A."/>
            <person name="Auch B."/>
            <person name="Kono T."/>
            <person name="Mallez S."/>
            <person name="Becker A."/>
            <person name="Gohl D.M."/>
            <person name="Silverstein K.A.T."/>
            <person name="Koren S."/>
            <person name="Bechman K.B."/>
            <person name="Herman A."/>
            <person name="Abrahante J.E."/>
            <person name="Garbe J."/>
        </authorList>
    </citation>
    <scope>NUCLEOTIDE SEQUENCE</scope>
    <source>
        <strain evidence="1">Duluth1</strain>
        <tissue evidence="1">Whole animal</tissue>
    </source>
</reference>
<organism evidence="1 2">
    <name type="scientific">Dreissena polymorpha</name>
    <name type="common">Zebra mussel</name>
    <name type="synonym">Mytilus polymorpha</name>
    <dbReference type="NCBI Taxonomy" id="45954"/>
    <lineage>
        <taxon>Eukaryota</taxon>
        <taxon>Metazoa</taxon>
        <taxon>Spiralia</taxon>
        <taxon>Lophotrochozoa</taxon>
        <taxon>Mollusca</taxon>
        <taxon>Bivalvia</taxon>
        <taxon>Autobranchia</taxon>
        <taxon>Heteroconchia</taxon>
        <taxon>Euheterodonta</taxon>
        <taxon>Imparidentia</taxon>
        <taxon>Neoheterodontei</taxon>
        <taxon>Myida</taxon>
        <taxon>Dreissenoidea</taxon>
        <taxon>Dreissenidae</taxon>
        <taxon>Dreissena</taxon>
    </lineage>
</organism>
<comment type="caution">
    <text evidence="1">The sequence shown here is derived from an EMBL/GenBank/DDBJ whole genome shotgun (WGS) entry which is preliminary data.</text>
</comment>
<sequence length="92" mass="10254">MINLSSGNHLVDGHTDIQTYGHTDGRTDMSKTIYPLFFEGGHIKISKQNKNSEEQLFQKRNNNIKSMHTAVSQCTQRSLSALTSRSLSALTS</sequence>
<name>A0A9D4K2A3_DREPO</name>
<reference evidence="1" key="1">
    <citation type="journal article" date="2019" name="bioRxiv">
        <title>The Genome of the Zebra Mussel, Dreissena polymorpha: A Resource for Invasive Species Research.</title>
        <authorList>
            <person name="McCartney M.A."/>
            <person name="Auch B."/>
            <person name="Kono T."/>
            <person name="Mallez S."/>
            <person name="Zhang Y."/>
            <person name="Obille A."/>
            <person name="Becker A."/>
            <person name="Abrahante J.E."/>
            <person name="Garbe J."/>
            <person name="Badalamenti J.P."/>
            <person name="Herman A."/>
            <person name="Mangelson H."/>
            <person name="Liachko I."/>
            <person name="Sullivan S."/>
            <person name="Sone E.D."/>
            <person name="Koren S."/>
            <person name="Silverstein K.A.T."/>
            <person name="Beckman K.B."/>
            <person name="Gohl D.M."/>
        </authorList>
    </citation>
    <scope>NUCLEOTIDE SEQUENCE</scope>
    <source>
        <strain evidence="1">Duluth1</strain>
        <tissue evidence="1">Whole animal</tissue>
    </source>
</reference>
<proteinExistence type="predicted"/>
<feature type="non-terminal residue" evidence="1">
    <location>
        <position position="1"/>
    </location>
</feature>
<keyword evidence="2" id="KW-1185">Reference proteome</keyword>
<evidence type="ECO:0000313" key="2">
    <source>
        <dbReference type="Proteomes" id="UP000828390"/>
    </source>
</evidence>
<dbReference type="Proteomes" id="UP000828390">
    <property type="component" value="Unassembled WGS sequence"/>
</dbReference>
<protein>
    <submittedName>
        <fullName evidence="1">Uncharacterized protein</fullName>
    </submittedName>
</protein>
<accession>A0A9D4K2A3</accession>
<gene>
    <name evidence="1" type="ORF">DPMN_131304</name>
</gene>